<dbReference type="InterPro" id="IPR013830">
    <property type="entry name" value="SGNH_hydro"/>
</dbReference>
<proteinExistence type="predicted"/>
<dbReference type="PANTHER" id="PTHR30383">
    <property type="entry name" value="THIOESTERASE 1/PROTEASE 1/LYSOPHOSPHOLIPASE L1"/>
    <property type="match status" value="1"/>
</dbReference>
<dbReference type="CDD" id="cd00229">
    <property type="entry name" value="SGNH_hydrolase"/>
    <property type="match status" value="1"/>
</dbReference>
<keyword evidence="4" id="KW-0378">Hydrolase</keyword>
<dbReference type="Proteomes" id="UP001524318">
    <property type="component" value="Unassembled WGS sequence"/>
</dbReference>
<feature type="transmembrane region" description="Helical" evidence="2">
    <location>
        <begin position="15"/>
        <end position="36"/>
    </location>
</feature>
<evidence type="ECO:0000256" key="1">
    <source>
        <dbReference type="SAM" id="MobiDB-lite"/>
    </source>
</evidence>
<evidence type="ECO:0000256" key="2">
    <source>
        <dbReference type="SAM" id="Phobius"/>
    </source>
</evidence>
<keyword evidence="2" id="KW-0812">Transmembrane</keyword>
<dbReference type="InterPro" id="IPR036514">
    <property type="entry name" value="SGNH_hydro_sf"/>
</dbReference>
<feature type="compositionally biased region" description="Low complexity" evidence="1">
    <location>
        <begin position="56"/>
        <end position="71"/>
    </location>
</feature>
<evidence type="ECO:0000259" key="3">
    <source>
        <dbReference type="Pfam" id="PF13472"/>
    </source>
</evidence>
<dbReference type="RefSeq" id="WP_254751795.1">
    <property type="nucleotide sequence ID" value="NZ_JANCLV010000012.1"/>
</dbReference>
<reference evidence="4 5" key="1">
    <citation type="submission" date="2022-06" db="EMBL/GenBank/DDBJ databases">
        <title>Pseudarthrobacter sp. strain RMG13 Genome sequencing and assembly.</title>
        <authorList>
            <person name="Kim I."/>
        </authorList>
    </citation>
    <scope>NUCLEOTIDE SEQUENCE [LARGE SCALE GENOMIC DNA]</scope>
    <source>
        <strain evidence="4 5">RMG13</strain>
    </source>
</reference>
<sequence length="278" mass="28523">MTRIGGGLNLTKQEWIKYGALFLLAVAAFGVAGIALTNPRAPGEAVSPLTASSPVATATPTPTATATPAPTATATAQQLKIQLPAQPVLLILGDSYTAGDGADRPGQGWAYLVADALGYPTNIDGEGGTGFAWGGGPQDSGAREYEIRLREAAADPRFVPNVLILQGGQNDALITSPDEIQTATVQTIEAARRLWPGVQVVVLGPSAPQPLAEELKGANSAVRAGAAAAGAPFIDAYETGWFTGANSPGFDFDGAHPNTAGHAHLAEKFLESWATLTQ</sequence>
<dbReference type="InterPro" id="IPR051532">
    <property type="entry name" value="Ester_Hydrolysis_Enzymes"/>
</dbReference>
<accession>A0ABT1LTC7</accession>
<dbReference type="Gene3D" id="3.40.50.1110">
    <property type="entry name" value="SGNH hydrolase"/>
    <property type="match status" value="1"/>
</dbReference>
<evidence type="ECO:0000313" key="5">
    <source>
        <dbReference type="Proteomes" id="UP001524318"/>
    </source>
</evidence>
<evidence type="ECO:0000313" key="4">
    <source>
        <dbReference type="EMBL" id="MCP9001251.1"/>
    </source>
</evidence>
<feature type="domain" description="SGNH hydrolase-type esterase" evidence="3">
    <location>
        <begin position="91"/>
        <end position="263"/>
    </location>
</feature>
<dbReference type="Pfam" id="PF13472">
    <property type="entry name" value="Lipase_GDSL_2"/>
    <property type="match status" value="1"/>
</dbReference>
<feature type="region of interest" description="Disordered" evidence="1">
    <location>
        <begin position="43"/>
        <end position="71"/>
    </location>
</feature>
<dbReference type="GO" id="GO:0016787">
    <property type="term" value="F:hydrolase activity"/>
    <property type="evidence" value="ECO:0007669"/>
    <property type="project" value="UniProtKB-KW"/>
</dbReference>
<comment type="caution">
    <text evidence="4">The sequence shown here is derived from an EMBL/GenBank/DDBJ whole genome shotgun (WGS) entry which is preliminary data.</text>
</comment>
<keyword evidence="5" id="KW-1185">Reference proteome</keyword>
<organism evidence="4 5">
    <name type="scientific">Pseudarthrobacter humi</name>
    <dbReference type="NCBI Taxonomy" id="2952523"/>
    <lineage>
        <taxon>Bacteria</taxon>
        <taxon>Bacillati</taxon>
        <taxon>Actinomycetota</taxon>
        <taxon>Actinomycetes</taxon>
        <taxon>Micrococcales</taxon>
        <taxon>Micrococcaceae</taxon>
        <taxon>Pseudarthrobacter</taxon>
    </lineage>
</organism>
<protein>
    <submittedName>
        <fullName evidence="4">SGNH/GDSL hydrolase family protein</fullName>
    </submittedName>
</protein>
<keyword evidence="2" id="KW-0472">Membrane</keyword>
<keyword evidence="2" id="KW-1133">Transmembrane helix</keyword>
<gene>
    <name evidence="4" type="ORF">NFC73_16170</name>
</gene>
<dbReference type="SUPFAM" id="SSF52266">
    <property type="entry name" value="SGNH hydrolase"/>
    <property type="match status" value="1"/>
</dbReference>
<name>A0ABT1LTC7_9MICC</name>
<dbReference type="EMBL" id="JANCLV010000012">
    <property type="protein sequence ID" value="MCP9001251.1"/>
    <property type="molecule type" value="Genomic_DNA"/>
</dbReference>